<dbReference type="EMBL" id="LAZR01059436">
    <property type="protein sequence ID" value="KKK67787.1"/>
    <property type="molecule type" value="Genomic_DNA"/>
</dbReference>
<accession>A0A0F8XF33</accession>
<proteinExistence type="predicted"/>
<evidence type="ECO:0008006" key="2">
    <source>
        <dbReference type="Google" id="ProtNLM"/>
    </source>
</evidence>
<protein>
    <recommendedName>
        <fullName evidence="2">HNH domain-containing protein</fullName>
    </recommendedName>
</protein>
<sequence length="87" mass="10181">MIEKECVLCKRKVEGLVKHHLIPKQKGGKDTILVCIPCSKQIHALFSNRELKQRYNTLNKLKSSGKIKKWIKWVNKKNPSDIRYHGK</sequence>
<dbReference type="AlphaFoldDB" id="A0A0F8XF33"/>
<dbReference type="PANTHER" id="PTHR37827:SF1">
    <property type="entry name" value="HNH DOMAIN-CONTAINING PROTEIN"/>
    <property type="match status" value="1"/>
</dbReference>
<gene>
    <name evidence="1" type="ORF">LCGC14_2950580</name>
</gene>
<comment type="caution">
    <text evidence="1">The sequence shown here is derived from an EMBL/GenBank/DDBJ whole genome shotgun (WGS) entry which is preliminary data.</text>
</comment>
<reference evidence="1" key="1">
    <citation type="journal article" date="2015" name="Nature">
        <title>Complex archaea that bridge the gap between prokaryotes and eukaryotes.</title>
        <authorList>
            <person name="Spang A."/>
            <person name="Saw J.H."/>
            <person name="Jorgensen S.L."/>
            <person name="Zaremba-Niedzwiedzka K."/>
            <person name="Martijn J."/>
            <person name="Lind A.E."/>
            <person name="van Eijk R."/>
            <person name="Schleper C."/>
            <person name="Guy L."/>
            <person name="Ettema T.J."/>
        </authorList>
    </citation>
    <scope>NUCLEOTIDE SEQUENCE</scope>
</reference>
<evidence type="ECO:0000313" key="1">
    <source>
        <dbReference type="EMBL" id="KKK67787.1"/>
    </source>
</evidence>
<dbReference type="Gene3D" id="1.10.30.50">
    <property type="match status" value="1"/>
</dbReference>
<dbReference type="PANTHER" id="PTHR37827">
    <property type="entry name" value="TUDOR DOMAIN-CONTAINING PROTEIN"/>
    <property type="match status" value="1"/>
</dbReference>
<organism evidence="1">
    <name type="scientific">marine sediment metagenome</name>
    <dbReference type="NCBI Taxonomy" id="412755"/>
    <lineage>
        <taxon>unclassified sequences</taxon>
        <taxon>metagenomes</taxon>
        <taxon>ecological metagenomes</taxon>
    </lineage>
</organism>
<name>A0A0F8XF33_9ZZZZ</name>